<feature type="compositionally biased region" description="Basic residues" evidence="1">
    <location>
        <begin position="22"/>
        <end position="33"/>
    </location>
</feature>
<evidence type="ECO:0000313" key="4">
    <source>
        <dbReference type="Proteomes" id="UP000325003"/>
    </source>
</evidence>
<gene>
    <name evidence="3" type="ORF">F0U44_19045</name>
</gene>
<evidence type="ECO:0000256" key="1">
    <source>
        <dbReference type="SAM" id="MobiDB-lite"/>
    </source>
</evidence>
<sequence>MLGRLPVRHAPGTAHRRARLRLQQHRLRARQPHVRRDGRPVRGSDAGPRDARASRDAVTARRWPVAALAATGSVALLVQIVAYGAWLTSGKLGPVRSIGPVPADVARNVHAAELTLVGLAAVWLVLVGWTSWQQRGLTWPLLWTAAWASAYWQEPLVNARRRTFSFNDGFVNFGDWTTHLPFVPDSYQPLPEALLLEGLVFLALLPALTMVVAGLVGWLLRRGLGRAVAFVVGYVAVVAFDVCFELAGISQDLLAYVEVGGPALRSGDPDQWPLYEGVAIGAAWAFPGLLTAARRDRGDAACREVRPRWWGGRWATLVTLLAAVGVVNVVFGLYNAGYLAIMAGTVADQPPWLGGAVGLVAR</sequence>
<reference evidence="3 4" key="2">
    <citation type="submission" date="2019-09" db="EMBL/GenBank/DDBJ databases">
        <authorList>
            <person name="Jin C."/>
        </authorList>
    </citation>
    <scope>NUCLEOTIDE SEQUENCE [LARGE SCALE GENOMIC DNA]</scope>
    <source>
        <strain evidence="3 4">BN130099</strain>
    </source>
</reference>
<dbReference type="InterPro" id="IPR033459">
    <property type="entry name" value="AveC-like"/>
</dbReference>
<feature type="transmembrane region" description="Helical" evidence="2">
    <location>
        <begin position="199"/>
        <end position="220"/>
    </location>
</feature>
<feature type="compositionally biased region" description="Basic and acidic residues" evidence="1">
    <location>
        <begin position="34"/>
        <end position="55"/>
    </location>
</feature>
<reference evidence="3 4" key="1">
    <citation type="submission" date="2019-09" db="EMBL/GenBank/DDBJ databases">
        <title>Nocardioides panacisoli sp. nov., isolated from the soil of a ginseng field.</title>
        <authorList>
            <person name="Cho C."/>
        </authorList>
    </citation>
    <scope>NUCLEOTIDE SEQUENCE [LARGE SCALE GENOMIC DNA]</scope>
    <source>
        <strain evidence="3 4">BN130099</strain>
    </source>
</reference>
<feature type="transmembrane region" description="Helical" evidence="2">
    <location>
        <begin position="272"/>
        <end position="293"/>
    </location>
</feature>
<feature type="region of interest" description="Disordered" evidence="1">
    <location>
        <begin position="22"/>
        <end position="55"/>
    </location>
</feature>
<comment type="caution">
    <text evidence="3">The sequence shown here is derived from an EMBL/GenBank/DDBJ whole genome shotgun (WGS) entry which is preliminary data.</text>
</comment>
<proteinExistence type="predicted"/>
<protein>
    <submittedName>
        <fullName evidence="3">Spirocyclase, AveC family</fullName>
    </submittedName>
</protein>
<keyword evidence="2" id="KW-0472">Membrane</keyword>
<dbReference type="Pfam" id="PF17198">
    <property type="entry name" value="AveC_like"/>
    <property type="match status" value="1"/>
</dbReference>
<feature type="transmembrane region" description="Helical" evidence="2">
    <location>
        <begin position="136"/>
        <end position="152"/>
    </location>
</feature>
<feature type="transmembrane region" description="Helical" evidence="2">
    <location>
        <begin position="109"/>
        <end position="129"/>
    </location>
</feature>
<accession>A0A5B1L6V8</accession>
<evidence type="ECO:0000256" key="2">
    <source>
        <dbReference type="SAM" id="Phobius"/>
    </source>
</evidence>
<evidence type="ECO:0000313" key="3">
    <source>
        <dbReference type="EMBL" id="KAA1416413.1"/>
    </source>
</evidence>
<feature type="transmembrane region" description="Helical" evidence="2">
    <location>
        <begin position="227"/>
        <end position="249"/>
    </location>
</feature>
<dbReference type="Proteomes" id="UP000325003">
    <property type="component" value="Unassembled WGS sequence"/>
</dbReference>
<keyword evidence="2" id="KW-1133">Transmembrane helix</keyword>
<feature type="transmembrane region" description="Helical" evidence="2">
    <location>
        <begin position="65"/>
        <end position="89"/>
    </location>
</feature>
<feature type="transmembrane region" description="Helical" evidence="2">
    <location>
        <begin position="314"/>
        <end position="334"/>
    </location>
</feature>
<name>A0A5B1L6V8_9ACTN</name>
<keyword evidence="4" id="KW-1185">Reference proteome</keyword>
<organism evidence="3 4">
    <name type="scientific">Nocardioides humilatus</name>
    <dbReference type="NCBI Taxonomy" id="2607660"/>
    <lineage>
        <taxon>Bacteria</taxon>
        <taxon>Bacillati</taxon>
        <taxon>Actinomycetota</taxon>
        <taxon>Actinomycetes</taxon>
        <taxon>Propionibacteriales</taxon>
        <taxon>Nocardioidaceae</taxon>
        <taxon>Nocardioides</taxon>
    </lineage>
</organism>
<keyword evidence="2" id="KW-0812">Transmembrane</keyword>
<dbReference type="EMBL" id="VUJV01000007">
    <property type="protein sequence ID" value="KAA1416413.1"/>
    <property type="molecule type" value="Genomic_DNA"/>
</dbReference>
<dbReference type="AlphaFoldDB" id="A0A5B1L6V8"/>